<evidence type="ECO:0000259" key="1">
    <source>
        <dbReference type="Pfam" id="PF00535"/>
    </source>
</evidence>
<organism evidence="2 3">
    <name type="scientific">Cnuella takakiae</name>
    <dbReference type="NCBI Taxonomy" id="1302690"/>
    <lineage>
        <taxon>Bacteria</taxon>
        <taxon>Pseudomonadati</taxon>
        <taxon>Bacteroidota</taxon>
        <taxon>Chitinophagia</taxon>
        <taxon>Chitinophagales</taxon>
        <taxon>Chitinophagaceae</taxon>
        <taxon>Cnuella</taxon>
    </lineage>
</organism>
<dbReference type="AlphaFoldDB" id="A0A1M5GT96"/>
<dbReference type="InterPro" id="IPR050834">
    <property type="entry name" value="Glycosyltransf_2"/>
</dbReference>
<accession>A0A1M5GT96</accession>
<dbReference type="OrthoDB" id="9771846at2"/>
<keyword evidence="2" id="KW-0808">Transferase</keyword>
<dbReference type="CDD" id="cd04185">
    <property type="entry name" value="GT_2_like_b"/>
    <property type="match status" value="1"/>
</dbReference>
<dbReference type="GO" id="GO:0016740">
    <property type="term" value="F:transferase activity"/>
    <property type="evidence" value="ECO:0007669"/>
    <property type="project" value="UniProtKB-KW"/>
</dbReference>
<dbReference type="Proteomes" id="UP000184368">
    <property type="component" value="Unassembled WGS sequence"/>
</dbReference>
<dbReference type="Pfam" id="PF00535">
    <property type="entry name" value="Glycos_transf_2"/>
    <property type="match status" value="1"/>
</dbReference>
<proteinExistence type="predicted"/>
<evidence type="ECO:0000313" key="3">
    <source>
        <dbReference type="Proteomes" id="UP000184368"/>
    </source>
</evidence>
<dbReference type="RefSeq" id="WP_073046580.1">
    <property type="nucleotide sequence ID" value="NZ_FQUO01000017.1"/>
</dbReference>
<name>A0A1M5GT96_9BACT</name>
<dbReference type="Gene3D" id="3.90.550.10">
    <property type="entry name" value="Spore Coat Polysaccharide Biosynthesis Protein SpsA, Chain A"/>
    <property type="match status" value="1"/>
</dbReference>
<dbReference type="InterPro" id="IPR029044">
    <property type="entry name" value="Nucleotide-diphossugar_trans"/>
</dbReference>
<dbReference type="PANTHER" id="PTHR43685">
    <property type="entry name" value="GLYCOSYLTRANSFERASE"/>
    <property type="match status" value="1"/>
</dbReference>
<sequence>MHISAIVVTYNRKALLQECIGALLCQTLVPTQIIVVDNSSTDGTAEWLAAQQGLEVITQPNQGAAGGVSSGIRKAHASGADWVWIMDDDTIPQPDALAKLVQAIAATRSAGDPFGYFVSKALWNDGSPHLMNLPFADAGFKGKQSQEWYRQNGILPIINATFVSLLISREAYEKAGLPVTEMFIWADDQEYTWRLHRAGFAGGLVANSVVWHKTPSNYRSDLFVDAPSNIWKYRYGLRNELYIRRNYKSYSSFLRNAAKRFLLYPFLIVAKRKDARWPFIRVVWQSTWDALRFNPKPPYLQDKGR</sequence>
<keyword evidence="3" id="KW-1185">Reference proteome</keyword>
<dbReference type="EMBL" id="FQUO01000017">
    <property type="protein sequence ID" value="SHG06911.1"/>
    <property type="molecule type" value="Genomic_DNA"/>
</dbReference>
<protein>
    <submittedName>
        <fullName evidence="2">Glycosyltransferase, GT2 family</fullName>
    </submittedName>
</protein>
<feature type="domain" description="Glycosyltransferase 2-like" evidence="1">
    <location>
        <begin position="4"/>
        <end position="135"/>
    </location>
</feature>
<dbReference type="PANTHER" id="PTHR43685:SF2">
    <property type="entry name" value="GLYCOSYLTRANSFERASE 2-LIKE DOMAIN-CONTAINING PROTEIN"/>
    <property type="match status" value="1"/>
</dbReference>
<reference evidence="2 3" key="1">
    <citation type="submission" date="2016-11" db="EMBL/GenBank/DDBJ databases">
        <authorList>
            <person name="Jaros S."/>
            <person name="Januszkiewicz K."/>
            <person name="Wedrychowicz H."/>
        </authorList>
    </citation>
    <scope>NUCLEOTIDE SEQUENCE [LARGE SCALE GENOMIC DNA]</scope>
    <source>
        <strain evidence="2 3">DSM 26897</strain>
    </source>
</reference>
<dbReference type="SUPFAM" id="SSF53448">
    <property type="entry name" value="Nucleotide-diphospho-sugar transferases"/>
    <property type="match status" value="1"/>
</dbReference>
<evidence type="ECO:0000313" key="2">
    <source>
        <dbReference type="EMBL" id="SHG06911.1"/>
    </source>
</evidence>
<dbReference type="InterPro" id="IPR001173">
    <property type="entry name" value="Glyco_trans_2-like"/>
</dbReference>
<dbReference type="STRING" id="1302690.BUE76_02545"/>
<gene>
    <name evidence="2" type="ORF">SAMN05444008_11748</name>
</gene>